<organism evidence="2 3">
    <name type="scientific">Sphingobacterium athyrii</name>
    <dbReference type="NCBI Taxonomy" id="2152717"/>
    <lineage>
        <taxon>Bacteria</taxon>
        <taxon>Pseudomonadati</taxon>
        <taxon>Bacteroidota</taxon>
        <taxon>Sphingobacteriia</taxon>
        <taxon>Sphingobacteriales</taxon>
        <taxon>Sphingobacteriaceae</taxon>
        <taxon>Sphingobacterium</taxon>
    </lineage>
</organism>
<reference evidence="2 3" key="1">
    <citation type="submission" date="2018-04" db="EMBL/GenBank/DDBJ databases">
        <title>Sphingobacterium sp. M46 Genome.</title>
        <authorList>
            <person name="Cheng J."/>
            <person name="Li Y."/>
        </authorList>
    </citation>
    <scope>NUCLEOTIDE SEQUENCE [LARGE SCALE GENOMIC DNA]</scope>
    <source>
        <strain evidence="2 3">M46</strain>
    </source>
</reference>
<sequence length="191" mass="22997">MLEQFKKHIQKFICVSDEEFVEIAGYFQVETFKKKENLLTEGQFCKASYFVLDGILRKFFINEKGVEQTTEFAVENWWMTETFSYINQIPTEFYIQAVLPAKVLVIRQKAYDELLEKHPVMEKYFRCIYQKAYAAAQMRVKLLYEHSREELYRQFLKNYPAFLQRVPQYLIASYLGFTPEYLSEIRKKNFS</sequence>
<dbReference type="InterPro" id="IPR000595">
    <property type="entry name" value="cNMP-bd_dom"/>
</dbReference>
<evidence type="ECO:0000259" key="1">
    <source>
        <dbReference type="Pfam" id="PF00027"/>
    </source>
</evidence>
<feature type="domain" description="Cyclic nucleotide-binding" evidence="1">
    <location>
        <begin position="30"/>
        <end position="118"/>
    </location>
</feature>
<gene>
    <name evidence="2" type="ORF">DCO56_05215</name>
</gene>
<dbReference type="InterPro" id="IPR018490">
    <property type="entry name" value="cNMP-bd_dom_sf"/>
</dbReference>
<proteinExistence type="predicted"/>
<dbReference type="SUPFAM" id="SSF51206">
    <property type="entry name" value="cAMP-binding domain-like"/>
    <property type="match status" value="1"/>
</dbReference>
<dbReference type="EMBL" id="QCXX01000001">
    <property type="protein sequence ID" value="PUV26352.1"/>
    <property type="molecule type" value="Genomic_DNA"/>
</dbReference>
<accession>A0A363NZV3</accession>
<dbReference type="Proteomes" id="UP000250831">
    <property type="component" value="Unassembled WGS sequence"/>
</dbReference>
<dbReference type="Pfam" id="PF00027">
    <property type="entry name" value="cNMP_binding"/>
    <property type="match status" value="1"/>
</dbReference>
<protein>
    <submittedName>
        <fullName evidence="2">Crp/Fnr family transcriptional regulator</fullName>
    </submittedName>
</protein>
<evidence type="ECO:0000313" key="3">
    <source>
        <dbReference type="Proteomes" id="UP000250831"/>
    </source>
</evidence>
<dbReference type="OrthoDB" id="1092431at2"/>
<evidence type="ECO:0000313" key="2">
    <source>
        <dbReference type="EMBL" id="PUV26352.1"/>
    </source>
</evidence>
<dbReference type="CDD" id="cd00038">
    <property type="entry name" value="CAP_ED"/>
    <property type="match status" value="1"/>
</dbReference>
<name>A0A363NZV3_9SPHI</name>
<comment type="caution">
    <text evidence="2">The sequence shown here is derived from an EMBL/GenBank/DDBJ whole genome shotgun (WGS) entry which is preliminary data.</text>
</comment>
<dbReference type="AlphaFoldDB" id="A0A363NZV3"/>
<dbReference type="InterPro" id="IPR014710">
    <property type="entry name" value="RmlC-like_jellyroll"/>
</dbReference>
<keyword evidence="3" id="KW-1185">Reference proteome</keyword>
<dbReference type="Gene3D" id="2.60.120.10">
    <property type="entry name" value="Jelly Rolls"/>
    <property type="match status" value="1"/>
</dbReference>